<dbReference type="HAMAP" id="MF_01609">
    <property type="entry name" value="Glu_cys_ligase_2"/>
    <property type="match status" value="1"/>
</dbReference>
<dbReference type="RefSeq" id="WP_203942643.1">
    <property type="nucleotide sequence ID" value="NZ_BOOR01000005.1"/>
</dbReference>
<keyword evidence="3 5" id="KW-0067">ATP-binding</keyword>
<dbReference type="GO" id="GO:0042398">
    <property type="term" value="P:modified amino acid biosynthetic process"/>
    <property type="evidence" value="ECO:0007669"/>
    <property type="project" value="InterPro"/>
</dbReference>
<dbReference type="InterPro" id="IPR011793">
    <property type="entry name" value="YbdK"/>
</dbReference>
<evidence type="ECO:0000256" key="4">
    <source>
        <dbReference type="ARBA" id="ARBA00048819"/>
    </source>
</evidence>
<evidence type="ECO:0000256" key="3">
    <source>
        <dbReference type="ARBA" id="ARBA00022840"/>
    </source>
</evidence>
<proteinExistence type="inferred from homology"/>
<dbReference type="PANTHER" id="PTHR36510:SF1">
    <property type="entry name" value="GLUTAMATE--CYSTEINE LIGASE 2-RELATED"/>
    <property type="match status" value="1"/>
</dbReference>
<dbReference type="InterPro" id="IPR050141">
    <property type="entry name" value="GCL_type2/YbdK_subfam"/>
</dbReference>
<keyword evidence="1 5" id="KW-0436">Ligase</keyword>
<evidence type="ECO:0000256" key="1">
    <source>
        <dbReference type="ARBA" id="ARBA00022598"/>
    </source>
</evidence>
<evidence type="ECO:0000256" key="5">
    <source>
        <dbReference type="HAMAP-Rule" id="MF_01609"/>
    </source>
</evidence>
<comment type="similarity">
    <text evidence="5">Belongs to the glutamate--cysteine ligase type 2 family. YbdK subfamily.</text>
</comment>
<evidence type="ECO:0000256" key="2">
    <source>
        <dbReference type="ARBA" id="ARBA00022741"/>
    </source>
</evidence>
<dbReference type="GO" id="GO:0004357">
    <property type="term" value="F:glutamate-cysteine ligase activity"/>
    <property type="evidence" value="ECO:0007669"/>
    <property type="project" value="UniProtKB-EC"/>
</dbReference>
<comment type="caution">
    <text evidence="6">The sequence shown here is derived from an EMBL/GenBank/DDBJ whole genome shotgun (WGS) entry which is preliminary data.</text>
</comment>
<protein>
    <recommendedName>
        <fullName evidence="5">Putative glutamate--cysteine ligase 2</fullName>
        <ecNumber evidence="5">6.3.2.2</ecNumber>
    </recommendedName>
    <alternativeName>
        <fullName evidence="5">Gamma-glutamylcysteine synthetase 2</fullName>
        <shortName evidence="5">GCS 2</shortName>
        <shortName evidence="5">Gamma-GCS 2</shortName>
    </alternativeName>
</protein>
<comment type="catalytic activity">
    <reaction evidence="4 5">
        <text>L-cysteine + L-glutamate + ATP = gamma-L-glutamyl-L-cysteine + ADP + phosphate + H(+)</text>
        <dbReference type="Rhea" id="RHEA:13285"/>
        <dbReference type="ChEBI" id="CHEBI:15378"/>
        <dbReference type="ChEBI" id="CHEBI:29985"/>
        <dbReference type="ChEBI" id="CHEBI:30616"/>
        <dbReference type="ChEBI" id="CHEBI:35235"/>
        <dbReference type="ChEBI" id="CHEBI:43474"/>
        <dbReference type="ChEBI" id="CHEBI:58173"/>
        <dbReference type="ChEBI" id="CHEBI:456216"/>
        <dbReference type="EC" id="6.3.2.2"/>
    </reaction>
</comment>
<dbReference type="SUPFAM" id="SSF55931">
    <property type="entry name" value="Glutamine synthetase/guanido kinase"/>
    <property type="match status" value="1"/>
</dbReference>
<dbReference type="EMBL" id="BOOR01000005">
    <property type="protein sequence ID" value="GII52344.1"/>
    <property type="molecule type" value="Genomic_DNA"/>
</dbReference>
<comment type="function">
    <text evidence="5">ATP-dependent carboxylate-amine ligase which exhibits weak glutamate--cysteine ligase activity.</text>
</comment>
<evidence type="ECO:0000313" key="6">
    <source>
        <dbReference type="EMBL" id="GII52344.1"/>
    </source>
</evidence>
<reference evidence="6" key="1">
    <citation type="submission" date="2021-01" db="EMBL/GenBank/DDBJ databases">
        <title>Whole genome shotgun sequence of Planotetraspora thailandica NBRC 104271.</title>
        <authorList>
            <person name="Komaki H."/>
            <person name="Tamura T."/>
        </authorList>
    </citation>
    <scope>NUCLEOTIDE SEQUENCE</scope>
    <source>
        <strain evidence="6">NBRC 104271</strain>
    </source>
</reference>
<dbReference type="GO" id="GO:0005524">
    <property type="term" value="F:ATP binding"/>
    <property type="evidence" value="ECO:0007669"/>
    <property type="project" value="UniProtKB-KW"/>
</dbReference>
<organism evidence="6 7">
    <name type="scientific">Planotetraspora thailandica</name>
    <dbReference type="NCBI Taxonomy" id="487172"/>
    <lineage>
        <taxon>Bacteria</taxon>
        <taxon>Bacillati</taxon>
        <taxon>Actinomycetota</taxon>
        <taxon>Actinomycetes</taxon>
        <taxon>Streptosporangiales</taxon>
        <taxon>Streptosporangiaceae</taxon>
        <taxon>Planotetraspora</taxon>
    </lineage>
</organism>
<dbReference type="InterPro" id="IPR006336">
    <property type="entry name" value="GCS2"/>
</dbReference>
<dbReference type="NCBIfam" id="NF010041">
    <property type="entry name" value="PRK13517.1-1"/>
    <property type="match status" value="1"/>
</dbReference>
<name>A0A8J3UUM0_9ACTN</name>
<evidence type="ECO:0000313" key="7">
    <source>
        <dbReference type="Proteomes" id="UP000605992"/>
    </source>
</evidence>
<dbReference type="PANTHER" id="PTHR36510">
    <property type="entry name" value="GLUTAMATE--CYSTEINE LIGASE 2-RELATED"/>
    <property type="match status" value="1"/>
</dbReference>
<dbReference type="InterPro" id="IPR014746">
    <property type="entry name" value="Gln_synth/guanido_kin_cat_dom"/>
</dbReference>
<sequence>MTTEVRLPGAQATPVVAAPAAPVPVLTMGVEEEFLLLEPETGRTAPAAEEVQARVAGASGARLVRELTRFQIESNTLVHTDQATLRSDLLELRLAAATAASASGVGLAACGTALIGNTGEPPLSRCTRYRHIAREFRAVIRGQGVCGCHVHIGIGDHEEAVQVINHARPWLPVLLALTSNSPICDAYDTGYSSWRTMLIARWPSAEPPPFFHSAGHYESLVSGLRASGAILDRGMIYWLIRLSDHVPTLEFRCADVCATAEEAVLLAVLVRALAATALRDVRAGVAAPQVDQTLLRAALWRAARDGLDGHGLDLFTGDRVPAWRLVRRLVERVRPGLAATGDLRMVAGALETVRRRGSGAARQRAAYQRRSHLPDVARLLVEQTVSRAGEARRAPQR</sequence>
<keyword evidence="7" id="KW-1185">Reference proteome</keyword>
<dbReference type="Gene3D" id="3.30.590.20">
    <property type="match status" value="1"/>
</dbReference>
<dbReference type="Pfam" id="PF04107">
    <property type="entry name" value="GCS2"/>
    <property type="match status" value="1"/>
</dbReference>
<dbReference type="AlphaFoldDB" id="A0A8J3UUM0"/>
<keyword evidence="2 5" id="KW-0547">Nucleotide-binding</keyword>
<dbReference type="EC" id="6.3.2.2" evidence="5"/>
<gene>
    <name evidence="6" type="primary">ybdK_1</name>
    <name evidence="6" type="ORF">Pth03_07330</name>
</gene>
<dbReference type="Proteomes" id="UP000605992">
    <property type="component" value="Unassembled WGS sequence"/>
</dbReference>
<dbReference type="NCBIfam" id="TIGR02050">
    <property type="entry name" value="gshA_cyan_rel"/>
    <property type="match status" value="1"/>
</dbReference>
<accession>A0A8J3UUM0</accession>